<evidence type="ECO:0000313" key="5">
    <source>
        <dbReference type="Proteomes" id="UP000315344"/>
    </source>
</evidence>
<evidence type="ECO:0000256" key="1">
    <source>
        <dbReference type="ARBA" id="ARBA00022679"/>
    </source>
</evidence>
<accession>A0A533IBV1</accession>
<dbReference type="PANTHER" id="PTHR43072">
    <property type="entry name" value="N-ACETYLTRANSFERASE"/>
    <property type="match status" value="1"/>
</dbReference>
<dbReference type="Gene3D" id="3.40.630.30">
    <property type="match status" value="1"/>
</dbReference>
<dbReference type="CDD" id="cd04301">
    <property type="entry name" value="NAT_SF"/>
    <property type="match status" value="1"/>
</dbReference>
<dbReference type="GO" id="GO:0016747">
    <property type="term" value="F:acyltransferase activity, transferring groups other than amino-acyl groups"/>
    <property type="evidence" value="ECO:0007669"/>
    <property type="project" value="InterPro"/>
</dbReference>
<evidence type="ECO:0000256" key="2">
    <source>
        <dbReference type="ARBA" id="ARBA00023315"/>
    </source>
</evidence>
<dbReference type="InterPro" id="IPR000182">
    <property type="entry name" value="GNAT_dom"/>
</dbReference>
<dbReference type="Pfam" id="PF00583">
    <property type="entry name" value="Acetyltransf_1"/>
    <property type="match status" value="1"/>
</dbReference>
<gene>
    <name evidence="4" type="ORF">DI616_03950</name>
</gene>
<reference evidence="4 5" key="1">
    <citation type="journal article" date="2017" name="Nat. Commun.">
        <title>In situ click chemistry generation of cyclooxygenase-2 inhibitors.</title>
        <authorList>
            <person name="Bhardwaj A."/>
            <person name="Kaur J."/>
            <person name="Wuest M."/>
            <person name="Wuest F."/>
        </authorList>
    </citation>
    <scope>NUCLEOTIDE SEQUENCE [LARGE SCALE GENOMIC DNA]</scope>
    <source>
        <strain evidence="4">S2_012_000_R3_94</strain>
    </source>
</reference>
<dbReference type="PROSITE" id="PS51186">
    <property type="entry name" value="GNAT"/>
    <property type="match status" value="1"/>
</dbReference>
<feature type="domain" description="N-acetyltransferase" evidence="3">
    <location>
        <begin position="1"/>
        <end position="162"/>
    </location>
</feature>
<organism evidence="4 5">
    <name type="scientific">Paracoccus denitrificans</name>
    <dbReference type="NCBI Taxonomy" id="266"/>
    <lineage>
        <taxon>Bacteria</taxon>
        <taxon>Pseudomonadati</taxon>
        <taxon>Pseudomonadota</taxon>
        <taxon>Alphaproteobacteria</taxon>
        <taxon>Rhodobacterales</taxon>
        <taxon>Paracoccaceae</taxon>
        <taxon>Paracoccus</taxon>
    </lineage>
</organism>
<evidence type="ECO:0000259" key="3">
    <source>
        <dbReference type="PROSITE" id="PS51186"/>
    </source>
</evidence>
<protein>
    <submittedName>
        <fullName evidence="4">N-acetyltransferase family protein</fullName>
    </submittedName>
</protein>
<sequence length="163" mass="17791">MIRDANAEDAPAIGAIWNPVVRDTAITFWPTPRSDADIRDYMAARQSAGHGCFVWVENDRVLGFAAYGQFRNGGGYAHSMEHTIYTAEAARGRGLGGALLKQVEDHAQARGARLMIGGVTGSNTASIAFHRRHGYGEWGRIPDAGFKFGQWHDLVLMGKHLVP</sequence>
<dbReference type="InterPro" id="IPR016181">
    <property type="entry name" value="Acyl_CoA_acyltransferase"/>
</dbReference>
<dbReference type="AlphaFoldDB" id="A0A533IBV1"/>
<dbReference type="Proteomes" id="UP000315344">
    <property type="component" value="Unassembled WGS sequence"/>
</dbReference>
<proteinExistence type="predicted"/>
<keyword evidence="2" id="KW-0012">Acyltransferase</keyword>
<comment type="caution">
    <text evidence="4">The sequence shown here is derived from an EMBL/GenBank/DDBJ whole genome shotgun (WGS) entry which is preliminary data.</text>
</comment>
<keyword evidence="1 4" id="KW-0808">Transferase</keyword>
<name>A0A533IBV1_PARDE</name>
<dbReference type="SUPFAM" id="SSF55729">
    <property type="entry name" value="Acyl-CoA N-acyltransferases (Nat)"/>
    <property type="match status" value="1"/>
</dbReference>
<dbReference type="EMBL" id="VAFL01000002">
    <property type="protein sequence ID" value="TKW68261.1"/>
    <property type="molecule type" value="Genomic_DNA"/>
</dbReference>
<dbReference type="PANTHER" id="PTHR43072:SF23">
    <property type="entry name" value="UPF0039 PROTEIN C11D3.02C"/>
    <property type="match status" value="1"/>
</dbReference>
<evidence type="ECO:0000313" key="4">
    <source>
        <dbReference type="EMBL" id="TKW68261.1"/>
    </source>
</evidence>